<dbReference type="EMBL" id="JAGRRH010000007">
    <property type="protein sequence ID" value="KAG7367524.1"/>
    <property type="molecule type" value="Genomic_DNA"/>
</dbReference>
<comment type="caution">
    <text evidence="1">The sequence shown here is derived from an EMBL/GenBank/DDBJ whole genome shotgun (WGS) entry which is preliminary data.</text>
</comment>
<organism evidence="1 2">
    <name type="scientific">Nitzschia inconspicua</name>
    <dbReference type="NCBI Taxonomy" id="303405"/>
    <lineage>
        <taxon>Eukaryota</taxon>
        <taxon>Sar</taxon>
        <taxon>Stramenopiles</taxon>
        <taxon>Ochrophyta</taxon>
        <taxon>Bacillariophyta</taxon>
        <taxon>Bacillariophyceae</taxon>
        <taxon>Bacillariophycidae</taxon>
        <taxon>Bacillariales</taxon>
        <taxon>Bacillariaceae</taxon>
        <taxon>Nitzschia</taxon>
    </lineage>
</organism>
<reference evidence="1" key="2">
    <citation type="submission" date="2021-04" db="EMBL/GenBank/DDBJ databases">
        <authorList>
            <person name="Podell S."/>
        </authorList>
    </citation>
    <scope>NUCLEOTIDE SEQUENCE</scope>
    <source>
        <strain evidence="1">Hildebrandi</strain>
    </source>
</reference>
<proteinExistence type="predicted"/>
<evidence type="ECO:0000313" key="2">
    <source>
        <dbReference type="Proteomes" id="UP000693970"/>
    </source>
</evidence>
<keyword evidence="2" id="KW-1185">Reference proteome</keyword>
<dbReference type="AlphaFoldDB" id="A0A9K3LT81"/>
<evidence type="ECO:0008006" key="3">
    <source>
        <dbReference type="Google" id="ProtNLM"/>
    </source>
</evidence>
<gene>
    <name evidence="1" type="ORF">IV203_030195</name>
</gene>
<dbReference type="OrthoDB" id="45726at2759"/>
<protein>
    <recommendedName>
        <fullName evidence="3">Nuclease HARBI1</fullName>
    </recommendedName>
</protein>
<sequence>MIQPDILYFVGTLMNVCVARTNAKKRRQAARRLRRLNWDEYCLRHPFFVQRSLRMSVESFTNLVDTLGDALNIDEKQGRRRGDHIQPELRLFCTIRWLAGGSYLDIAGLVGVSSSRLYQIIDKTIHAIATSSKPALDNIRFPKTRQECEEAAARLAMFVHIFLVITKPME</sequence>
<dbReference type="Proteomes" id="UP000693970">
    <property type="component" value="Unassembled WGS sequence"/>
</dbReference>
<evidence type="ECO:0000313" key="1">
    <source>
        <dbReference type="EMBL" id="KAG7367524.1"/>
    </source>
</evidence>
<accession>A0A9K3LT81</accession>
<reference evidence="1" key="1">
    <citation type="journal article" date="2021" name="Sci. Rep.">
        <title>Diploid genomic architecture of Nitzschia inconspicua, an elite biomass production diatom.</title>
        <authorList>
            <person name="Oliver A."/>
            <person name="Podell S."/>
            <person name="Pinowska A."/>
            <person name="Traller J.C."/>
            <person name="Smith S.R."/>
            <person name="McClure R."/>
            <person name="Beliaev A."/>
            <person name="Bohutskyi P."/>
            <person name="Hill E.A."/>
            <person name="Rabines A."/>
            <person name="Zheng H."/>
            <person name="Allen L.Z."/>
            <person name="Kuo A."/>
            <person name="Grigoriev I.V."/>
            <person name="Allen A.E."/>
            <person name="Hazlebeck D."/>
            <person name="Allen E.E."/>
        </authorList>
    </citation>
    <scope>NUCLEOTIDE SEQUENCE</scope>
    <source>
        <strain evidence="1">Hildebrandi</strain>
    </source>
</reference>
<name>A0A9K3LT81_9STRA</name>